<feature type="domain" description="S-layer protein C-terminal" evidence="3">
    <location>
        <begin position="152"/>
        <end position="192"/>
    </location>
</feature>
<dbReference type="OrthoDB" id="2296339at2"/>
<sequence length="269" mass="29185">MNFKKRRLNKALEEKTYRVKLVHSNKGWLTIGATFITLLGAMTMSQLTTDASAVNNVATANATKKGFVQLYNSVTEKSIHKANRGLQNGSAWKTAKAVKGVDGETYLLVGGNEYANAKEMDLADETSSQDLSGIVHIGDVQYARLYSNPLNGAKLISNRALSGNSDWKTNAKVTVDGVIYYRVATDEWVKANNANLTSENSRSEKTYIKNAPDAETNTTTPNTNNNGGGSSSSSHNGGGSTTTPTDPTKDEATIIIHFVDKDVRHYLQM</sequence>
<dbReference type="Pfam" id="PF03217">
    <property type="entry name" value="SlpA"/>
    <property type="match status" value="1"/>
</dbReference>
<gene>
    <name evidence="4" type="ORF">D1B17_06150</name>
</gene>
<feature type="region of interest" description="Disordered" evidence="1">
    <location>
        <begin position="197"/>
        <end position="252"/>
    </location>
</feature>
<evidence type="ECO:0000256" key="1">
    <source>
        <dbReference type="SAM" id="MobiDB-lite"/>
    </source>
</evidence>
<dbReference type="RefSeq" id="WP_120142474.1">
    <property type="nucleotide sequence ID" value="NZ_CP031933.2"/>
</dbReference>
<evidence type="ECO:0000313" key="4">
    <source>
        <dbReference type="EMBL" id="AYE38234.1"/>
    </source>
</evidence>
<keyword evidence="2" id="KW-1133">Transmembrane helix</keyword>
<dbReference type="InterPro" id="IPR024968">
    <property type="entry name" value="SlpA_C_lactobacillus"/>
</dbReference>
<evidence type="ECO:0000256" key="2">
    <source>
        <dbReference type="SAM" id="Phobius"/>
    </source>
</evidence>
<dbReference type="EMBL" id="CP031933">
    <property type="protein sequence ID" value="AYE38234.1"/>
    <property type="molecule type" value="Genomic_DNA"/>
</dbReference>
<accession>A0A386PQU0</accession>
<dbReference type="AlphaFoldDB" id="A0A386PQU0"/>
<keyword evidence="5" id="KW-1185">Reference proteome</keyword>
<organism evidence="4 5">
    <name type="scientific">Companilactobacillus zhachilii</name>
    <dbReference type="NCBI Taxonomy" id="2304606"/>
    <lineage>
        <taxon>Bacteria</taxon>
        <taxon>Bacillati</taxon>
        <taxon>Bacillota</taxon>
        <taxon>Bacilli</taxon>
        <taxon>Lactobacillales</taxon>
        <taxon>Lactobacillaceae</taxon>
        <taxon>Companilactobacillus</taxon>
    </lineage>
</organism>
<evidence type="ECO:0000259" key="3">
    <source>
        <dbReference type="Pfam" id="PF03217"/>
    </source>
</evidence>
<evidence type="ECO:0000313" key="5">
    <source>
        <dbReference type="Proteomes" id="UP000267208"/>
    </source>
</evidence>
<feature type="transmembrane region" description="Helical" evidence="2">
    <location>
        <begin position="27"/>
        <end position="47"/>
    </location>
</feature>
<feature type="compositionally biased region" description="Gly residues" evidence="1">
    <location>
        <begin position="226"/>
        <end position="240"/>
    </location>
</feature>
<dbReference type="KEGG" id="lzh:D1B17_06150"/>
<feature type="compositionally biased region" description="Low complexity" evidence="1">
    <location>
        <begin position="216"/>
        <end position="225"/>
    </location>
</feature>
<protein>
    <recommendedName>
        <fullName evidence="3">S-layer protein C-terminal domain-containing protein</fullName>
    </recommendedName>
</protein>
<name>A0A386PQU0_9LACO</name>
<proteinExistence type="predicted"/>
<reference evidence="5" key="1">
    <citation type="submission" date="2018-08" db="EMBL/GenBank/DDBJ databases">
        <title>Genome of Lactobacillus sp. HBUAS52074.</title>
        <authorList>
            <person name="Guo Z."/>
            <person name="Zhang Z.D."/>
        </authorList>
    </citation>
    <scope>NUCLEOTIDE SEQUENCE [LARGE SCALE GENOMIC DNA]</scope>
    <source>
        <strain evidence="5">HBUAS52074</strain>
    </source>
</reference>
<keyword evidence="2" id="KW-0812">Transmembrane</keyword>
<keyword evidence="2" id="KW-0472">Membrane</keyword>
<dbReference type="Proteomes" id="UP000267208">
    <property type="component" value="Chromosome"/>
</dbReference>